<dbReference type="EMBL" id="JBHUKR010000020">
    <property type="protein sequence ID" value="MFD2420626.1"/>
    <property type="molecule type" value="Genomic_DNA"/>
</dbReference>
<proteinExistence type="predicted"/>
<evidence type="ECO:0000313" key="2">
    <source>
        <dbReference type="EMBL" id="MFD2420626.1"/>
    </source>
</evidence>
<gene>
    <name evidence="2" type="ORF">ACFSXZ_30290</name>
</gene>
<dbReference type="RefSeq" id="WP_378268780.1">
    <property type="nucleotide sequence ID" value="NZ_JBHUKR010000020.1"/>
</dbReference>
<feature type="compositionally biased region" description="Polar residues" evidence="1">
    <location>
        <begin position="47"/>
        <end position="58"/>
    </location>
</feature>
<evidence type="ECO:0000256" key="1">
    <source>
        <dbReference type="SAM" id="MobiDB-lite"/>
    </source>
</evidence>
<sequence>MWRQLKRLFTGRTPAQEQGQEADVQHDPAEATTRATGGESRPGTSADAHSTTGPSANDTFVGRVAGEDSGDAGETGAERRARS</sequence>
<name>A0ABW5G393_9PSEU</name>
<feature type="region of interest" description="Disordered" evidence="1">
    <location>
        <begin position="1"/>
        <end position="83"/>
    </location>
</feature>
<keyword evidence="3" id="KW-1185">Reference proteome</keyword>
<evidence type="ECO:0000313" key="3">
    <source>
        <dbReference type="Proteomes" id="UP001597417"/>
    </source>
</evidence>
<protein>
    <submittedName>
        <fullName evidence="2">Uncharacterized protein</fullName>
    </submittedName>
</protein>
<comment type="caution">
    <text evidence="2">The sequence shown here is derived from an EMBL/GenBank/DDBJ whole genome shotgun (WGS) entry which is preliminary data.</text>
</comment>
<dbReference type="Proteomes" id="UP001597417">
    <property type="component" value="Unassembled WGS sequence"/>
</dbReference>
<organism evidence="2 3">
    <name type="scientific">Amycolatopsis pigmentata</name>
    <dbReference type="NCBI Taxonomy" id="450801"/>
    <lineage>
        <taxon>Bacteria</taxon>
        <taxon>Bacillati</taxon>
        <taxon>Actinomycetota</taxon>
        <taxon>Actinomycetes</taxon>
        <taxon>Pseudonocardiales</taxon>
        <taxon>Pseudonocardiaceae</taxon>
        <taxon>Amycolatopsis</taxon>
    </lineage>
</organism>
<accession>A0ABW5G393</accession>
<reference evidence="3" key="1">
    <citation type="journal article" date="2019" name="Int. J. Syst. Evol. Microbiol.">
        <title>The Global Catalogue of Microorganisms (GCM) 10K type strain sequencing project: providing services to taxonomists for standard genome sequencing and annotation.</title>
        <authorList>
            <consortium name="The Broad Institute Genomics Platform"/>
            <consortium name="The Broad Institute Genome Sequencing Center for Infectious Disease"/>
            <person name="Wu L."/>
            <person name="Ma J."/>
        </authorList>
    </citation>
    <scope>NUCLEOTIDE SEQUENCE [LARGE SCALE GENOMIC DNA]</scope>
    <source>
        <strain evidence="3">CGMCC 4.7645</strain>
    </source>
</reference>